<dbReference type="InterPro" id="IPR036237">
    <property type="entry name" value="Xyl_isomerase-like_sf"/>
</dbReference>
<reference evidence="3 4" key="1">
    <citation type="submission" date="2017-11" db="EMBL/GenBank/DDBJ databases">
        <title>Draft genome of Arthrobacter agilis strain UMCV2, a plant growth-promoting rhizobacterium and biocontrol capacity of phytopathogenic fungi.</title>
        <authorList>
            <person name="Martinez-Camara R."/>
            <person name="Santoyo G."/>
            <person name="Moreno-Hagelsieb G."/>
            <person name="Valencia-Cantero E."/>
        </authorList>
    </citation>
    <scope>NUCLEOTIDE SEQUENCE [LARGE SCALE GENOMIC DNA]</scope>
    <source>
        <strain evidence="3 4">UMCV2</strain>
    </source>
</reference>
<dbReference type="EMBL" id="CP024915">
    <property type="protein sequence ID" value="AUZ88788.1"/>
    <property type="molecule type" value="Genomic_DNA"/>
</dbReference>
<dbReference type="RefSeq" id="WP_208739962.1">
    <property type="nucleotide sequence ID" value="NZ_CP024915.1"/>
</dbReference>
<sequence length="244" mass="26191">MTYSLQLYTLRAAMGEDLPGTIRRVAELGYTAVEPYNFVATADELAEALSANGLTAPSGHAPLLRADQDEIFDAARTLGIGTVIDPHVERSHWTTAADIEATAQALNAAAKKGAEYGITVGYHNHEFELEERIDGASGLEVLAGHLDPEVVLEVDTYWAAVGGEDPVELLRRLGSRVRFVHIKDGPLTKDDKEQVAVGSGSMRVWDVLDAVPGLEAAVVELDDFDGDIFTAVADSLAYLSEGKK</sequence>
<dbReference type="AlphaFoldDB" id="A0A2L0UHU9"/>
<dbReference type="InterPro" id="IPR050312">
    <property type="entry name" value="IolE/XylAMocC-like"/>
</dbReference>
<gene>
    <name evidence="3" type="ORF">CVO76_14915</name>
</gene>
<evidence type="ECO:0000259" key="2">
    <source>
        <dbReference type="Pfam" id="PF01261"/>
    </source>
</evidence>
<proteinExistence type="predicted"/>
<dbReference type="SUPFAM" id="SSF51658">
    <property type="entry name" value="Xylose isomerase-like"/>
    <property type="match status" value="1"/>
</dbReference>
<feature type="domain" description="Xylose isomerase-like TIM barrel" evidence="2">
    <location>
        <begin position="22"/>
        <end position="200"/>
    </location>
</feature>
<dbReference type="GO" id="GO:0016853">
    <property type="term" value="F:isomerase activity"/>
    <property type="evidence" value="ECO:0007669"/>
    <property type="project" value="UniProtKB-KW"/>
</dbReference>
<dbReference type="Proteomes" id="UP000239187">
    <property type="component" value="Chromosome"/>
</dbReference>
<evidence type="ECO:0000313" key="3">
    <source>
        <dbReference type="EMBL" id="AUZ88788.1"/>
    </source>
</evidence>
<organism evidence="3 4">
    <name type="scientific">Arthrobacter agilis</name>
    <dbReference type="NCBI Taxonomy" id="37921"/>
    <lineage>
        <taxon>Bacteria</taxon>
        <taxon>Bacillati</taxon>
        <taxon>Actinomycetota</taxon>
        <taxon>Actinomycetes</taxon>
        <taxon>Micrococcales</taxon>
        <taxon>Micrococcaceae</taxon>
        <taxon>Arthrobacter</taxon>
    </lineage>
</organism>
<protein>
    <submittedName>
        <fullName evidence="3">Sugar phosphate isomerase/epimerase</fullName>
    </submittedName>
</protein>
<name>A0A2L0UHU9_9MICC</name>
<keyword evidence="3" id="KW-0413">Isomerase</keyword>
<keyword evidence="1" id="KW-0119">Carbohydrate metabolism</keyword>
<evidence type="ECO:0000256" key="1">
    <source>
        <dbReference type="ARBA" id="ARBA00023277"/>
    </source>
</evidence>
<evidence type="ECO:0000313" key="4">
    <source>
        <dbReference type="Proteomes" id="UP000239187"/>
    </source>
</evidence>
<dbReference type="PANTHER" id="PTHR12110">
    <property type="entry name" value="HYDROXYPYRUVATE ISOMERASE"/>
    <property type="match status" value="1"/>
</dbReference>
<dbReference type="Gene3D" id="3.20.20.150">
    <property type="entry name" value="Divalent-metal-dependent TIM barrel enzymes"/>
    <property type="match status" value="1"/>
</dbReference>
<accession>A0A2L0UHU9</accession>
<dbReference type="Pfam" id="PF01261">
    <property type="entry name" value="AP_endonuc_2"/>
    <property type="match status" value="1"/>
</dbReference>
<dbReference type="PANTHER" id="PTHR12110:SF41">
    <property type="entry name" value="INOSOSE DEHYDRATASE"/>
    <property type="match status" value="1"/>
</dbReference>
<dbReference type="InterPro" id="IPR013022">
    <property type="entry name" value="Xyl_isomerase-like_TIM-brl"/>
</dbReference>